<evidence type="ECO:0000313" key="2">
    <source>
        <dbReference type="EMBL" id="RWA11343.1"/>
    </source>
</evidence>
<evidence type="ECO:0000259" key="1">
    <source>
        <dbReference type="Pfam" id="PF01370"/>
    </source>
</evidence>
<keyword evidence="3" id="KW-1185">Reference proteome</keyword>
<organism evidence="2 3">
    <name type="scientific">Xylaria grammica</name>
    <dbReference type="NCBI Taxonomy" id="363999"/>
    <lineage>
        <taxon>Eukaryota</taxon>
        <taxon>Fungi</taxon>
        <taxon>Dikarya</taxon>
        <taxon>Ascomycota</taxon>
        <taxon>Pezizomycotina</taxon>
        <taxon>Sordariomycetes</taxon>
        <taxon>Xylariomycetidae</taxon>
        <taxon>Xylariales</taxon>
        <taxon>Xylariaceae</taxon>
        <taxon>Xylaria</taxon>
    </lineage>
</organism>
<dbReference type="Proteomes" id="UP000286045">
    <property type="component" value="Unassembled WGS sequence"/>
</dbReference>
<dbReference type="STRING" id="363999.A0A439DAA5"/>
<comment type="caution">
    <text evidence="2">The sequence shown here is derived from an EMBL/GenBank/DDBJ whole genome shotgun (WGS) entry which is preliminary data.</text>
</comment>
<dbReference type="Pfam" id="PF01370">
    <property type="entry name" value="Epimerase"/>
    <property type="match status" value="1"/>
</dbReference>
<dbReference type="EMBL" id="RYZI01000083">
    <property type="protein sequence ID" value="RWA11343.1"/>
    <property type="molecule type" value="Genomic_DNA"/>
</dbReference>
<sequence length="352" mass="39001">MAPTKVLVTGVTGYIGGSILSHLLSNAQFSQDLEISVLTRDDDRAKAFSSDNLKVFTIRDLDDFEAIKAASSQNDVVIHTASGYHTRSAAALIEGLGVRQKQNPNAKVYYIHTSGTSNLGDRPVTKIYSESRIFSDKDQDIFAYLKMREHLEPYAQRTTDIVVVETGKRENVPTTIIMSPTIYGTGSGKYNRLSIQYPIQMKTAAQKGRAEYVGDGEGVWDFVHVLDLAELYGLVLADWVQQKRTVPVGEQGIIFSATGEAAWKEVAEGISKAGVEIGRLQNVETRSVGLKEAAQQWTRGDEQLCELGWASNSRTRAEVAKELEWKPSRTKEDWERSFVQDFQELLAKGSSA</sequence>
<proteinExistence type="predicted"/>
<gene>
    <name evidence="2" type="ORF">EKO27_g3764</name>
</gene>
<dbReference type="AlphaFoldDB" id="A0A439DAA5"/>
<dbReference type="InterPro" id="IPR001509">
    <property type="entry name" value="Epimerase_deHydtase"/>
</dbReference>
<accession>A0A439DAA5</accession>
<feature type="domain" description="NAD-dependent epimerase/dehydratase" evidence="1">
    <location>
        <begin position="6"/>
        <end position="238"/>
    </location>
</feature>
<dbReference type="SUPFAM" id="SSF51735">
    <property type="entry name" value="NAD(P)-binding Rossmann-fold domains"/>
    <property type="match status" value="1"/>
</dbReference>
<name>A0A439DAA5_9PEZI</name>
<dbReference type="GO" id="GO:0004029">
    <property type="term" value="F:aldehyde dehydrogenase (NAD+) activity"/>
    <property type="evidence" value="ECO:0007669"/>
    <property type="project" value="TreeGrafter"/>
</dbReference>
<dbReference type="Gene3D" id="3.40.50.720">
    <property type="entry name" value="NAD(P)-binding Rossmann-like Domain"/>
    <property type="match status" value="1"/>
</dbReference>
<dbReference type="GO" id="GO:0005737">
    <property type="term" value="C:cytoplasm"/>
    <property type="evidence" value="ECO:0007669"/>
    <property type="project" value="TreeGrafter"/>
</dbReference>
<dbReference type="InterPro" id="IPR036291">
    <property type="entry name" value="NAD(P)-bd_dom_sf"/>
</dbReference>
<dbReference type="InterPro" id="IPR051783">
    <property type="entry name" value="NAD(P)-dependent_oxidoreduct"/>
</dbReference>
<dbReference type="PANTHER" id="PTHR48079:SF6">
    <property type="entry name" value="NAD(P)-BINDING DOMAIN-CONTAINING PROTEIN-RELATED"/>
    <property type="match status" value="1"/>
</dbReference>
<reference evidence="2 3" key="1">
    <citation type="submission" date="2018-12" db="EMBL/GenBank/DDBJ databases">
        <title>Draft genome sequence of Xylaria grammica IHI A82.</title>
        <authorList>
            <person name="Buettner E."/>
            <person name="Kellner H."/>
        </authorList>
    </citation>
    <scope>NUCLEOTIDE SEQUENCE [LARGE SCALE GENOMIC DNA]</scope>
    <source>
        <strain evidence="2 3">IHI A82</strain>
    </source>
</reference>
<protein>
    <recommendedName>
        <fullName evidence="1">NAD-dependent epimerase/dehydratase domain-containing protein</fullName>
    </recommendedName>
</protein>
<evidence type="ECO:0000313" key="3">
    <source>
        <dbReference type="Proteomes" id="UP000286045"/>
    </source>
</evidence>
<dbReference type="PANTHER" id="PTHR48079">
    <property type="entry name" value="PROTEIN YEEZ"/>
    <property type="match status" value="1"/>
</dbReference>